<dbReference type="CDD" id="cd07503">
    <property type="entry name" value="HAD_HisB-N"/>
    <property type="match status" value="1"/>
</dbReference>
<accession>A0A653AFZ5</accession>
<keyword evidence="1" id="KW-0963">Cytoplasm</keyword>
<dbReference type="GO" id="GO:0046872">
    <property type="term" value="F:metal ion binding"/>
    <property type="evidence" value="ECO:0007669"/>
    <property type="project" value="UniProtKB-KW"/>
</dbReference>
<organism evidence="5">
    <name type="scientific">uncultured Paludibacter sp</name>
    <dbReference type="NCBI Taxonomy" id="497635"/>
    <lineage>
        <taxon>Bacteria</taxon>
        <taxon>Pseudomonadati</taxon>
        <taxon>Bacteroidota</taxon>
        <taxon>Bacteroidia</taxon>
        <taxon>Bacteroidales</taxon>
        <taxon>Paludibacteraceae</taxon>
        <taxon>Paludibacter</taxon>
        <taxon>environmental samples</taxon>
    </lineage>
</organism>
<dbReference type="SUPFAM" id="SSF53448">
    <property type="entry name" value="Nucleotide-diphospho-sugar transferases"/>
    <property type="match status" value="1"/>
</dbReference>
<keyword evidence="2" id="KW-0479">Metal-binding</keyword>
<dbReference type="Gene3D" id="3.40.50.1000">
    <property type="entry name" value="HAD superfamily/HAD-like"/>
    <property type="match status" value="1"/>
</dbReference>
<keyword evidence="3 5" id="KW-0378">Hydrolase</keyword>
<dbReference type="PANTHER" id="PTHR22572">
    <property type="entry name" value="SUGAR-1-PHOSPHATE GUANYL TRANSFERASE"/>
    <property type="match status" value="1"/>
</dbReference>
<dbReference type="InterPro" id="IPR006543">
    <property type="entry name" value="Histidinol-phos"/>
</dbReference>
<dbReference type="EC" id="3.1.1.-" evidence="5"/>
<dbReference type="InterPro" id="IPR023214">
    <property type="entry name" value="HAD_sf"/>
</dbReference>
<evidence type="ECO:0000256" key="3">
    <source>
        <dbReference type="ARBA" id="ARBA00022801"/>
    </source>
</evidence>
<dbReference type="EMBL" id="UPXZ01000036">
    <property type="protein sequence ID" value="VBB46860.1"/>
    <property type="molecule type" value="Genomic_DNA"/>
</dbReference>
<evidence type="ECO:0000259" key="4">
    <source>
        <dbReference type="Pfam" id="PF00483"/>
    </source>
</evidence>
<dbReference type="NCBIfam" id="TIGR01662">
    <property type="entry name" value="HAD-SF-IIIA"/>
    <property type="match status" value="1"/>
</dbReference>
<name>A0A653AFZ5_9BACT</name>
<dbReference type="Gene3D" id="3.90.550.10">
    <property type="entry name" value="Spore Coat Polysaccharide Biosynthesis Protein SpsA, Chain A"/>
    <property type="match status" value="1"/>
</dbReference>
<feature type="domain" description="Nucleotidyl transferase" evidence="4">
    <location>
        <begin position="3"/>
        <end position="233"/>
    </location>
</feature>
<dbReference type="InterPro" id="IPR006549">
    <property type="entry name" value="HAD-SF_hydro_IIIA"/>
</dbReference>
<protein>
    <submittedName>
        <fullName evidence="5">D,D-heptose 1,7-bisphosphate phosphatase</fullName>
        <ecNumber evidence="5">3.1.1.-</ecNumber>
    </submittedName>
</protein>
<evidence type="ECO:0000256" key="1">
    <source>
        <dbReference type="ARBA" id="ARBA00022490"/>
    </source>
</evidence>
<proteinExistence type="predicted"/>
<gene>
    <name evidence="5" type="primary">gmhB</name>
    <name evidence="5" type="ORF">TRIP_D410123</name>
</gene>
<dbReference type="NCBIfam" id="TIGR01656">
    <property type="entry name" value="Histidinol-ppas"/>
    <property type="match status" value="1"/>
</dbReference>
<dbReference type="Pfam" id="PF13242">
    <property type="entry name" value="Hydrolase_like"/>
    <property type="match status" value="1"/>
</dbReference>
<dbReference type="CDD" id="cd04181">
    <property type="entry name" value="NTP_transferase"/>
    <property type="match status" value="1"/>
</dbReference>
<evidence type="ECO:0000256" key="2">
    <source>
        <dbReference type="ARBA" id="ARBA00022723"/>
    </source>
</evidence>
<reference evidence="5" key="1">
    <citation type="submission" date="2018-07" db="EMBL/GenBank/DDBJ databases">
        <authorList>
            <consortium name="Genoscope - CEA"/>
            <person name="William W."/>
        </authorList>
    </citation>
    <scope>NUCLEOTIDE SEQUENCE</scope>
    <source>
        <strain evidence="5">IK1</strain>
    </source>
</reference>
<dbReference type="InterPro" id="IPR029044">
    <property type="entry name" value="Nucleotide-diphossugar_trans"/>
</dbReference>
<dbReference type="InterPro" id="IPR050486">
    <property type="entry name" value="Mannose-1P_guanyltransferase"/>
</dbReference>
<sequence>MKIVIIAGGKGTRISSVADEIPKAMIPIKGKPVVEYQVELAKRYGFTEFIFIIGHLGEQIENYFGDGSKWDIKIIYFKEIQALGTAGALAYLTQYLEEDFFVFYGDTVMDIDLERMLNYHRLKKADATLLIHPNDHPYDSDIVEIDENGNVLKLYNKPRPKGFISRNLVNAALFIFSPKVLPNIEKGVKSHIEKDVLPKCINQGMNIYGYVSPEYIKDMGTPDRYYKVCDDVLSGKVAKLNWRNPRPAIFLDRDGVISREIDLLHSADKLELIEGAGEAIKYINEKGYLAIVVTNQPVIARNLCTFEELSHIHAKLETLLGEKHAYLNAIYFCPHHPDAGYPEERKEYKIKCNCRKPSPGMLLDAAKDWNINISKSIMIGDRKIDVQAGENAGVKTSVMIEQNKPYALLDVLKTLI</sequence>
<dbReference type="Pfam" id="PF00483">
    <property type="entry name" value="NTP_transferase"/>
    <property type="match status" value="1"/>
</dbReference>
<dbReference type="GO" id="GO:0016791">
    <property type="term" value="F:phosphatase activity"/>
    <property type="evidence" value="ECO:0007669"/>
    <property type="project" value="InterPro"/>
</dbReference>
<dbReference type="InterPro" id="IPR036412">
    <property type="entry name" value="HAD-like_sf"/>
</dbReference>
<evidence type="ECO:0000313" key="5">
    <source>
        <dbReference type="EMBL" id="VBB46860.1"/>
    </source>
</evidence>
<dbReference type="AlphaFoldDB" id="A0A653AFZ5"/>
<dbReference type="SUPFAM" id="SSF56784">
    <property type="entry name" value="HAD-like"/>
    <property type="match status" value="1"/>
</dbReference>
<dbReference type="InterPro" id="IPR005835">
    <property type="entry name" value="NTP_transferase_dom"/>
</dbReference>